<evidence type="ECO:0000256" key="1">
    <source>
        <dbReference type="ARBA" id="ARBA00022679"/>
    </source>
</evidence>
<organism evidence="4 5">
    <name type="scientific">Granulicella mallensis</name>
    <dbReference type="NCBI Taxonomy" id="940614"/>
    <lineage>
        <taxon>Bacteria</taxon>
        <taxon>Pseudomonadati</taxon>
        <taxon>Acidobacteriota</taxon>
        <taxon>Terriglobia</taxon>
        <taxon>Terriglobales</taxon>
        <taxon>Acidobacteriaceae</taxon>
        <taxon>Granulicella</taxon>
    </lineage>
</organism>
<keyword evidence="4" id="KW-0689">Ribosomal protein</keyword>
<dbReference type="Proteomes" id="UP000584867">
    <property type="component" value="Unassembled WGS sequence"/>
</dbReference>
<dbReference type="CDD" id="cd04301">
    <property type="entry name" value="NAT_SF"/>
    <property type="match status" value="1"/>
</dbReference>
<evidence type="ECO:0000313" key="4">
    <source>
        <dbReference type="EMBL" id="MBB5063462.1"/>
    </source>
</evidence>
<dbReference type="Pfam" id="PF00583">
    <property type="entry name" value="Acetyltransf_1"/>
    <property type="match status" value="1"/>
</dbReference>
<reference evidence="4 5" key="1">
    <citation type="submission" date="2020-08" db="EMBL/GenBank/DDBJ databases">
        <title>Genomic Encyclopedia of Type Strains, Phase IV (KMG-V): Genome sequencing to study the core and pangenomes of soil and plant-associated prokaryotes.</title>
        <authorList>
            <person name="Whitman W."/>
        </authorList>
    </citation>
    <scope>NUCLEOTIDE SEQUENCE [LARGE SCALE GENOMIC DNA]</scope>
    <source>
        <strain evidence="4 5">X5P3</strain>
    </source>
</reference>
<keyword evidence="4" id="KW-0687">Ribonucleoprotein</keyword>
<proteinExistence type="predicted"/>
<dbReference type="InterPro" id="IPR000182">
    <property type="entry name" value="GNAT_dom"/>
</dbReference>
<dbReference type="GO" id="GO:0016747">
    <property type="term" value="F:acyltransferase activity, transferring groups other than amino-acyl groups"/>
    <property type="evidence" value="ECO:0007669"/>
    <property type="project" value="InterPro"/>
</dbReference>
<dbReference type="EMBL" id="JACHIO010000006">
    <property type="protein sequence ID" value="MBB5063462.1"/>
    <property type="molecule type" value="Genomic_DNA"/>
</dbReference>
<dbReference type="GO" id="GO:0005840">
    <property type="term" value="C:ribosome"/>
    <property type="evidence" value="ECO:0007669"/>
    <property type="project" value="UniProtKB-KW"/>
</dbReference>
<evidence type="ECO:0000259" key="3">
    <source>
        <dbReference type="PROSITE" id="PS51186"/>
    </source>
</evidence>
<sequence length="150" mass="16885">MDGITIREATEDDLSSILGLYAAAGIGDSGNFTAEEARAHFARLKQYPSFHVFVAFLHEVPVGTYELLIMDNLAKRGRKSAVVEDVAVDPQHQGQGIGRAMMEHARKRCQEANCYKLTLSSNLKREEAHRFYEALGFEKHGYSFQIRLHD</sequence>
<name>A0A7W7ZPP9_9BACT</name>
<dbReference type="SUPFAM" id="SSF55729">
    <property type="entry name" value="Acyl-CoA N-acyltransferases (Nat)"/>
    <property type="match status" value="1"/>
</dbReference>
<dbReference type="PANTHER" id="PTHR43877">
    <property type="entry name" value="AMINOALKYLPHOSPHONATE N-ACETYLTRANSFERASE-RELATED-RELATED"/>
    <property type="match status" value="1"/>
</dbReference>
<dbReference type="PANTHER" id="PTHR43877:SF1">
    <property type="entry name" value="ACETYLTRANSFERASE"/>
    <property type="match status" value="1"/>
</dbReference>
<accession>A0A7W7ZPP9</accession>
<dbReference type="Gene3D" id="3.40.630.30">
    <property type="match status" value="1"/>
</dbReference>
<evidence type="ECO:0000313" key="5">
    <source>
        <dbReference type="Proteomes" id="UP000584867"/>
    </source>
</evidence>
<comment type="caution">
    <text evidence="4">The sequence shown here is derived from an EMBL/GenBank/DDBJ whole genome shotgun (WGS) entry which is preliminary data.</text>
</comment>
<dbReference type="InterPro" id="IPR016181">
    <property type="entry name" value="Acyl_CoA_acyltransferase"/>
</dbReference>
<dbReference type="RefSeq" id="WP_184254647.1">
    <property type="nucleotide sequence ID" value="NZ_JACHIO010000006.1"/>
</dbReference>
<feature type="domain" description="N-acetyltransferase" evidence="3">
    <location>
        <begin position="4"/>
        <end position="150"/>
    </location>
</feature>
<keyword evidence="1" id="KW-0808">Transferase</keyword>
<gene>
    <name evidence="4" type="ORF">HDF15_001804</name>
</gene>
<dbReference type="PROSITE" id="PS51186">
    <property type="entry name" value="GNAT"/>
    <property type="match status" value="1"/>
</dbReference>
<evidence type="ECO:0000256" key="2">
    <source>
        <dbReference type="ARBA" id="ARBA00023315"/>
    </source>
</evidence>
<dbReference type="InterPro" id="IPR050832">
    <property type="entry name" value="Bact_Acetyltransf"/>
</dbReference>
<keyword evidence="2" id="KW-0012">Acyltransferase</keyword>
<protein>
    <submittedName>
        <fullName evidence="4">Ribosomal protein S18 acetylase RimI-like enzyme</fullName>
    </submittedName>
</protein>
<dbReference type="AlphaFoldDB" id="A0A7W7ZPP9"/>